<name>A0ABY1EFM0_9MICO</name>
<protein>
    <submittedName>
        <fullName evidence="2">Integrase core domain-containing protein</fullName>
    </submittedName>
</protein>
<dbReference type="Gene3D" id="3.30.420.10">
    <property type="entry name" value="Ribonuclease H-like superfamily/Ribonuclease H"/>
    <property type="match status" value="1"/>
</dbReference>
<dbReference type="InterPro" id="IPR012337">
    <property type="entry name" value="RNaseH-like_sf"/>
</dbReference>
<comment type="caution">
    <text evidence="2">The sequence shown here is derived from an EMBL/GenBank/DDBJ whole genome shotgun (WGS) entry which is preliminary data.</text>
</comment>
<keyword evidence="3" id="KW-1185">Reference proteome</keyword>
<accession>A0ABY1EFM0</accession>
<reference evidence="2 3" key="1">
    <citation type="submission" date="2016-10" db="EMBL/GenBank/DDBJ databases">
        <authorList>
            <person name="Varghese N."/>
            <person name="Submissions S."/>
        </authorList>
    </citation>
    <scope>NUCLEOTIDE SEQUENCE [LARGE SCALE GENOMIC DNA]</scope>
    <source>
        <strain evidence="2 3">GMCC 1.11211</strain>
    </source>
</reference>
<dbReference type="InterPro" id="IPR001584">
    <property type="entry name" value="Integrase_cat-core"/>
</dbReference>
<dbReference type="SUPFAM" id="SSF53098">
    <property type="entry name" value="Ribonuclease H-like"/>
    <property type="match status" value="1"/>
</dbReference>
<feature type="domain" description="Integrase catalytic" evidence="1">
    <location>
        <begin position="30"/>
        <end position="201"/>
    </location>
</feature>
<gene>
    <name evidence="2" type="ORF">SAMN05216274_111100</name>
</gene>
<evidence type="ECO:0000313" key="2">
    <source>
        <dbReference type="EMBL" id="SFH68476.1"/>
    </source>
</evidence>
<proteinExistence type="predicted"/>
<dbReference type="InterPro" id="IPR036397">
    <property type="entry name" value="RNaseH_sf"/>
</dbReference>
<evidence type="ECO:0000313" key="3">
    <source>
        <dbReference type="Proteomes" id="UP000199681"/>
    </source>
</evidence>
<dbReference type="EMBL" id="FOPW01000011">
    <property type="protein sequence ID" value="SFH68476.1"/>
    <property type="molecule type" value="Genomic_DNA"/>
</dbReference>
<evidence type="ECO:0000259" key="1">
    <source>
        <dbReference type="PROSITE" id="PS50994"/>
    </source>
</evidence>
<organism evidence="2 3">
    <name type="scientific">Cryobacterium levicorallinum</name>
    <dbReference type="NCBI Taxonomy" id="995038"/>
    <lineage>
        <taxon>Bacteria</taxon>
        <taxon>Bacillati</taxon>
        <taxon>Actinomycetota</taxon>
        <taxon>Actinomycetes</taxon>
        <taxon>Micrococcales</taxon>
        <taxon>Microbacteriaceae</taxon>
        <taxon>Cryobacterium</taxon>
    </lineage>
</organism>
<sequence length="201" mass="21915">MNTNEFSQPVPSVATIARILSSSGVTKANPRKRPRTAWLRFARSSAMEMWQLDAFEYRLATELASKVTVYQLLDDSTRFDVGSMCFAEPENGTDAIITLSAAIDDHGVPKELLSDNGTAFNQSRRGNISATERFLADRGCLGISGRGGHPQTQGKNERSHQTLLRFLDARAPESLEQLATLIVDTATITTTVAGTKRCPAP</sequence>
<dbReference type="PROSITE" id="PS50994">
    <property type="entry name" value="INTEGRASE"/>
    <property type="match status" value="1"/>
</dbReference>
<dbReference type="Proteomes" id="UP000199681">
    <property type="component" value="Unassembled WGS sequence"/>
</dbReference>